<dbReference type="CDD" id="cd11301">
    <property type="entry name" value="Fut1_Fut2_like"/>
    <property type="match status" value="1"/>
</dbReference>
<keyword evidence="5" id="KW-1185">Reference proteome</keyword>
<dbReference type="InterPro" id="IPR002516">
    <property type="entry name" value="Glyco_trans_11"/>
</dbReference>
<dbReference type="GO" id="GO:0008107">
    <property type="term" value="F:galactoside 2-alpha-L-fucosyltransferase activity"/>
    <property type="evidence" value="ECO:0007669"/>
    <property type="project" value="InterPro"/>
</dbReference>
<evidence type="ECO:0000313" key="4">
    <source>
        <dbReference type="EMBL" id="GAU90461.1"/>
    </source>
</evidence>
<keyword evidence="3" id="KW-0735">Signal-anchor</keyword>
<dbReference type="PANTHER" id="PTHR11927">
    <property type="entry name" value="GALACTOSIDE 2-L-FUCOSYLTRANSFERASE"/>
    <property type="match status" value="1"/>
</dbReference>
<evidence type="ECO:0000256" key="2">
    <source>
        <dbReference type="ARBA" id="ARBA00022679"/>
    </source>
</evidence>
<protein>
    <recommendedName>
        <fullName evidence="3">L-Fucosyltransferase</fullName>
        <ecNumber evidence="3">2.4.1.-</ecNumber>
    </recommendedName>
</protein>
<feature type="transmembrane region" description="Helical" evidence="3">
    <location>
        <begin position="12"/>
        <end position="31"/>
    </location>
</feature>
<dbReference type="STRING" id="947166.A0A1D1ULZ6"/>
<comment type="subcellular location">
    <subcellularLocation>
        <location evidence="3">Golgi apparatus</location>
        <location evidence="3">Golgi stack membrane</location>
        <topology evidence="3">Single-pass type II membrane protein</topology>
    </subcellularLocation>
</comment>
<dbReference type="UniPathway" id="UPA00378"/>
<dbReference type="AlphaFoldDB" id="A0A1D1ULZ6"/>
<keyword evidence="3" id="KW-0333">Golgi apparatus</keyword>
<dbReference type="EC" id="2.4.1.-" evidence="3"/>
<accession>A0A1D1ULZ6</accession>
<gene>
    <name evidence="4" type="primary">RvY_02872-1</name>
    <name evidence="4" type="synonym">RvY_02872.1</name>
    <name evidence="4" type="ORF">RvY_02872</name>
</gene>
<comment type="caution">
    <text evidence="4">The sequence shown here is derived from an EMBL/GenBank/DDBJ whole genome shotgun (WGS) entry which is preliminary data.</text>
</comment>
<dbReference type="GO" id="GO:0032580">
    <property type="term" value="C:Golgi cisterna membrane"/>
    <property type="evidence" value="ECO:0007669"/>
    <property type="project" value="UniProtKB-SubCell"/>
</dbReference>
<keyword evidence="2 3" id="KW-0808">Transferase</keyword>
<keyword evidence="3" id="KW-0325">Glycoprotein</keyword>
<evidence type="ECO:0000256" key="3">
    <source>
        <dbReference type="RuleBase" id="RU363129"/>
    </source>
</evidence>
<name>A0A1D1ULZ6_RAMVA</name>
<evidence type="ECO:0000256" key="1">
    <source>
        <dbReference type="ARBA" id="ARBA00022676"/>
    </source>
</evidence>
<keyword evidence="1 3" id="KW-0328">Glycosyltransferase</keyword>
<reference evidence="4 5" key="1">
    <citation type="journal article" date="2016" name="Nat. Commun.">
        <title>Extremotolerant tardigrade genome and improved radiotolerance of human cultured cells by tardigrade-unique protein.</title>
        <authorList>
            <person name="Hashimoto T."/>
            <person name="Horikawa D.D."/>
            <person name="Saito Y."/>
            <person name="Kuwahara H."/>
            <person name="Kozuka-Hata H."/>
            <person name="Shin-I T."/>
            <person name="Minakuchi Y."/>
            <person name="Ohishi K."/>
            <person name="Motoyama A."/>
            <person name="Aizu T."/>
            <person name="Enomoto A."/>
            <person name="Kondo K."/>
            <person name="Tanaka S."/>
            <person name="Hara Y."/>
            <person name="Koshikawa S."/>
            <person name="Sagara H."/>
            <person name="Miura T."/>
            <person name="Yokobori S."/>
            <person name="Miyagawa K."/>
            <person name="Suzuki Y."/>
            <person name="Kubo T."/>
            <person name="Oyama M."/>
            <person name="Kohara Y."/>
            <person name="Fujiyama A."/>
            <person name="Arakawa K."/>
            <person name="Katayama T."/>
            <person name="Toyoda A."/>
            <person name="Kunieda T."/>
        </authorList>
    </citation>
    <scope>NUCLEOTIDE SEQUENCE [LARGE SCALE GENOMIC DNA]</scope>
    <source>
        <strain evidence="4 5">YOKOZUNA-1</strain>
    </source>
</reference>
<dbReference type="GO" id="GO:0005975">
    <property type="term" value="P:carbohydrate metabolic process"/>
    <property type="evidence" value="ECO:0007669"/>
    <property type="project" value="InterPro"/>
</dbReference>
<keyword evidence="3" id="KW-0472">Membrane</keyword>
<dbReference type="OrthoDB" id="3226at2759"/>
<organism evidence="4 5">
    <name type="scientific">Ramazzottius varieornatus</name>
    <name type="common">Water bear</name>
    <name type="synonym">Tardigrade</name>
    <dbReference type="NCBI Taxonomy" id="947166"/>
    <lineage>
        <taxon>Eukaryota</taxon>
        <taxon>Metazoa</taxon>
        <taxon>Ecdysozoa</taxon>
        <taxon>Tardigrada</taxon>
        <taxon>Eutardigrada</taxon>
        <taxon>Parachela</taxon>
        <taxon>Hypsibioidea</taxon>
        <taxon>Ramazzottiidae</taxon>
        <taxon>Ramazzottius</taxon>
    </lineage>
</organism>
<dbReference type="Pfam" id="PF01531">
    <property type="entry name" value="Glyco_transf_11"/>
    <property type="match status" value="1"/>
</dbReference>
<sequence>MQWLGYVVGKLSVTRFATLLLTLAILLYFYWTVFRNGGIDSRYLVRRYFPCDQQPFSVQSFLKHDSEICSHCFKRGTSGTQTRDGFWDHDTCIINISQTSDEGLARVLRCGIENTRLSESMWFFATLVREITISRLERDVKTRLERAIEYRRTQQESVLRAAPNRLSITLQGAQGGLGNFLFELASTMGVAKRNERNVVLLSKDARLRYFEGLNLPVDPTLANLTQLGEATCCKYNARTENLSATAGNRTVSLTGYLQSWKYFHHMKADIITGFTFRKNTFDEALDAISKGMSELALIVPAKTSRLKRIQALPVLIGVHVRRGDILYGGNKDHGHTPATEEYLLRAALSMRDAYDAVLFVVVSNDLPYCKKVFLNQNNFIFVSVSEDVDMAVMNLMDHVILSVGTFGFWSAYLNPRNRTVFYFRNWPRNGSQLQNLVDHADYFPPRWTAAM</sequence>
<proteinExistence type="inferred from homology"/>
<comment type="similarity">
    <text evidence="3">Belongs to the glycosyltransferase 11 family.</text>
</comment>
<dbReference type="EMBL" id="BDGG01000001">
    <property type="protein sequence ID" value="GAU90461.1"/>
    <property type="molecule type" value="Genomic_DNA"/>
</dbReference>
<keyword evidence="3" id="KW-0812">Transmembrane</keyword>
<keyword evidence="3" id="KW-1133">Transmembrane helix</keyword>
<dbReference type="Proteomes" id="UP000186922">
    <property type="component" value="Unassembled WGS sequence"/>
</dbReference>
<comment type="pathway">
    <text evidence="3">Protein modification; protein glycosylation.</text>
</comment>
<evidence type="ECO:0000313" key="5">
    <source>
        <dbReference type="Proteomes" id="UP000186922"/>
    </source>
</evidence>
<dbReference type="PANTHER" id="PTHR11927:SF9">
    <property type="entry name" value="L-FUCOSYLTRANSFERASE"/>
    <property type="match status" value="1"/>
</dbReference>